<gene>
    <name evidence="1" type="ORF">GCM10011499_37910</name>
</gene>
<reference evidence="1 2" key="1">
    <citation type="journal article" date="2014" name="Int. J. Syst. Evol. Microbiol.">
        <title>Complete genome sequence of Corynebacterium casei LMG S-19264T (=DSM 44701T), isolated from a smear-ripened cheese.</title>
        <authorList>
            <consortium name="US DOE Joint Genome Institute (JGI-PGF)"/>
            <person name="Walter F."/>
            <person name="Albersmeier A."/>
            <person name="Kalinowski J."/>
            <person name="Ruckert C."/>
        </authorList>
    </citation>
    <scope>NUCLEOTIDE SEQUENCE [LARGE SCALE GENOMIC DNA]</scope>
    <source>
        <strain evidence="1 2">CGMCC 1.15896</strain>
    </source>
</reference>
<dbReference type="AlphaFoldDB" id="A0A916W3Q6"/>
<name>A0A916W3Q6_9HYPH</name>
<dbReference type="RefSeq" id="WP_127071845.1">
    <property type="nucleotide sequence ID" value="NZ_BMKB01000010.1"/>
</dbReference>
<keyword evidence="2" id="KW-1185">Reference proteome</keyword>
<dbReference type="EMBL" id="BMKB01000010">
    <property type="protein sequence ID" value="GGA63925.1"/>
    <property type="molecule type" value="Genomic_DNA"/>
</dbReference>
<protein>
    <submittedName>
        <fullName evidence="1">Uncharacterized protein</fullName>
    </submittedName>
</protein>
<sequence>MRNLDDVRLSLAAGASGGVVDLGLVKSVVGRAAGDQGFADLMTRLGEALPTPGAELDTFVTRFSERCVLAGIDPSALADAMLVTGAMLKTMTEGRKEAAAALRATAEGIEAHGA</sequence>
<evidence type="ECO:0000313" key="1">
    <source>
        <dbReference type="EMBL" id="GGA63925.1"/>
    </source>
</evidence>
<organism evidence="1 2">
    <name type="scientific">Pelagibacterium lentulum</name>
    <dbReference type="NCBI Taxonomy" id="2029865"/>
    <lineage>
        <taxon>Bacteria</taxon>
        <taxon>Pseudomonadati</taxon>
        <taxon>Pseudomonadota</taxon>
        <taxon>Alphaproteobacteria</taxon>
        <taxon>Hyphomicrobiales</taxon>
        <taxon>Devosiaceae</taxon>
        <taxon>Pelagibacterium</taxon>
    </lineage>
</organism>
<dbReference type="Proteomes" id="UP000596977">
    <property type="component" value="Unassembled WGS sequence"/>
</dbReference>
<accession>A0A916W3Q6</accession>
<evidence type="ECO:0000313" key="2">
    <source>
        <dbReference type="Proteomes" id="UP000596977"/>
    </source>
</evidence>
<comment type="caution">
    <text evidence="1">The sequence shown here is derived from an EMBL/GenBank/DDBJ whole genome shotgun (WGS) entry which is preliminary data.</text>
</comment>
<proteinExistence type="predicted"/>